<dbReference type="InterPro" id="IPR051429">
    <property type="entry name" value="Encapsulin_nc"/>
</dbReference>
<dbReference type="RefSeq" id="WP_132383391.1">
    <property type="nucleotide sequence ID" value="NZ_SLZZ01000030.1"/>
</dbReference>
<dbReference type="Pfam" id="PF22277">
    <property type="entry name" value="EncFtn-like"/>
    <property type="match status" value="1"/>
</dbReference>
<keyword evidence="2" id="KW-0479">Metal-binding</keyword>
<dbReference type="Proteomes" id="UP000295726">
    <property type="component" value="Unassembled WGS sequence"/>
</dbReference>
<dbReference type="PANTHER" id="PTHR37165:SF1">
    <property type="entry name" value="TYPE 1 ENCAPSULIN SHELL PROTEIN"/>
    <property type="match status" value="1"/>
</dbReference>
<evidence type="ECO:0000256" key="1">
    <source>
        <dbReference type="ARBA" id="ARBA00022434"/>
    </source>
</evidence>
<dbReference type="InterPro" id="IPR054581">
    <property type="entry name" value="EncFtn-like"/>
</dbReference>
<sequence>MPAFANPFQGNVNRKMNEEELIQAVRLNIAGELEAIYLYDAHVQATDNEIAKKVIADIRDEEKAHVGELMTLLRVLDPKEAELFASGEEEVREMLEDLGISISTEETSDDVPPAETVGSLID</sequence>
<comment type="caution">
    <text evidence="7">The sequence shown here is derived from an EMBL/GenBank/DDBJ whole genome shotgun (WGS) entry which is preliminary data.</text>
</comment>
<feature type="region of interest" description="Disordered" evidence="6">
    <location>
        <begin position="102"/>
        <end position="122"/>
    </location>
</feature>
<dbReference type="AlphaFoldDB" id="A0A4V2UR51"/>
<gene>
    <name evidence="7" type="ORF">EDD59_13010</name>
</gene>
<keyword evidence="3" id="KW-0408">Iron</keyword>
<dbReference type="SUPFAM" id="SSF47240">
    <property type="entry name" value="Ferritin-like"/>
    <property type="match status" value="1"/>
</dbReference>
<dbReference type="InterPro" id="IPR009078">
    <property type="entry name" value="Ferritin-like_SF"/>
</dbReference>
<evidence type="ECO:0000256" key="2">
    <source>
        <dbReference type="ARBA" id="ARBA00022723"/>
    </source>
</evidence>
<evidence type="ECO:0000256" key="5">
    <source>
        <dbReference type="ARBA" id="ARBA00033787"/>
    </source>
</evidence>
<evidence type="ECO:0000256" key="3">
    <source>
        <dbReference type="ARBA" id="ARBA00023004"/>
    </source>
</evidence>
<dbReference type="GO" id="GO:0140737">
    <property type="term" value="C:encapsulin nanocompartment"/>
    <property type="evidence" value="ECO:0007669"/>
    <property type="project" value="UniProtKB-SubCell"/>
</dbReference>
<keyword evidence="7" id="KW-0830">Ubiquinone</keyword>
<comment type="subcellular location">
    <subcellularLocation>
        <location evidence="4">Encapsulin nanocompartment</location>
    </subcellularLocation>
</comment>
<keyword evidence="1" id="KW-0409">Iron storage</keyword>
<name>A0A4V2UR51_9FIRM</name>
<dbReference type="GO" id="GO:0006879">
    <property type="term" value="P:intracellular iron ion homeostasis"/>
    <property type="evidence" value="ECO:0007669"/>
    <property type="project" value="UniProtKB-KW"/>
</dbReference>
<proteinExistence type="predicted"/>
<evidence type="ECO:0000256" key="6">
    <source>
        <dbReference type="SAM" id="MobiDB-lite"/>
    </source>
</evidence>
<protein>
    <submittedName>
        <fullName evidence="7">Ubiquinone biosynthesis protein COQ7</fullName>
    </submittedName>
</protein>
<dbReference type="OrthoDB" id="9811690at2"/>
<reference evidence="7 8" key="1">
    <citation type="submission" date="2019-03" db="EMBL/GenBank/DDBJ databases">
        <title>Genomic Encyclopedia of Type Strains, Phase IV (KMG-IV): sequencing the most valuable type-strain genomes for metagenomic binning, comparative biology and taxonomic classification.</title>
        <authorList>
            <person name="Goeker M."/>
        </authorList>
    </citation>
    <scope>NUCLEOTIDE SEQUENCE [LARGE SCALE GENOMIC DNA]</scope>
    <source>
        <strain evidence="7 8">DSM 29489</strain>
    </source>
</reference>
<dbReference type="EMBL" id="SLZZ01000030">
    <property type="protein sequence ID" value="TCS75214.1"/>
    <property type="molecule type" value="Genomic_DNA"/>
</dbReference>
<dbReference type="Gene3D" id="6.10.140.1960">
    <property type="match status" value="1"/>
</dbReference>
<dbReference type="PANTHER" id="PTHR37165">
    <property type="entry name" value="PEPTIDASE U56 FAMILY"/>
    <property type="match status" value="1"/>
</dbReference>
<evidence type="ECO:0000313" key="8">
    <source>
        <dbReference type="Proteomes" id="UP000295726"/>
    </source>
</evidence>
<keyword evidence="8" id="KW-1185">Reference proteome</keyword>
<accession>A0A4V2UR51</accession>
<evidence type="ECO:0000313" key="7">
    <source>
        <dbReference type="EMBL" id="TCS75214.1"/>
    </source>
</evidence>
<organism evidence="7 8">
    <name type="scientific">Muricomes intestini</name>
    <dbReference type="NCBI Taxonomy" id="1796634"/>
    <lineage>
        <taxon>Bacteria</taxon>
        <taxon>Bacillati</taxon>
        <taxon>Bacillota</taxon>
        <taxon>Clostridia</taxon>
        <taxon>Lachnospirales</taxon>
        <taxon>Lachnospiraceae</taxon>
        <taxon>Muricomes</taxon>
    </lineage>
</organism>
<keyword evidence="5" id="KW-1284">Encapsulin nanocompartment</keyword>
<evidence type="ECO:0000256" key="4">
    <source>
        <dbReference type="ARBA" id="ARBA00033738"/>
    </source>
</evidence>
<dbReference type="CDD" id="cd00657">
    <property type="entry name" value="Ferritin_like"/>
    <property type="match status" value="1"/>
</dbReference>
<dbReference type="GO" id="GO:0046872">
    <property type="term" value="F:metal ion binding"/>
    <property type="evidence" value="ECO:0007669"/>
    <property type="project" value="UniProtKB-KW"/>
</dbReference>